<dbReference type="InterPro" id="IPR043128">
    <property type="entry name" value="Rev_trsase/Diguanyl_cyclase"/>
</dbReference>
<dbReference type="InterPro" id="IPR029787">
    <property type="entry name" value="Nucleotide_cyclase"/>
</dbReference>
<dbReference type="RefSeq" id="WP_303663062.1">
    <property type="nucleotide sequence ID" value="NZ_DLUI01000108.1"/>
</dbReference>
<dbReference type="SMART" id="SM00267">
    <property type="entry name" value="GGDEF"/>
    <property type="match status" value="1"/>
</dbReference>
<evidence type="ECO:0000313" key="6">
    <source>
        <dbReference type="Proteomes" id="UP000228859"/>
    </source>
</evidence>
<dbReference type="InterPro" id="IPR000160">
    <property type="entry name" value="GGDEF_dom"/>
</dbReference>
<dbReference type="AlphaFoldDB" id="A0A2D3WNE3"/>
<dbReference type="Pfam" id="PF00990">
    <property type="entry name" value="GGDEF"/>
    <property type="match status" value="1"/>
</dbReference>
<name>A0A2D3WNE3_9BACT</name>
<feature type="modified residue" description="4-aspartylphosphate" evidence="1">
    <location>
        <position position="68"/>
    </location>
</feature>
<dbReference type="PROSITE" id="PS50887">
    <property type="entry name" value="GGDEF"/>
    <property type="match status" value="1"/>
</dbReference>
<dbReference type="Gene3D" id="3.20.20.450">
    <property type="entry name" value="EAL domain"/>
    <property type="match status" value="1"/>
</dbReference>
<dbReference type="EMBL" id="DLUI01000108">
    <property type="protein sequence ID" value="DAB38113.1"/>
    <property type="molecule type" value="Genomic_DNA"/>
</dbReference>
<proteinExistence type="predicted"/>
<dbReference type="Proteomes" id="UP000228859">
    <property type="component" value="Unassembled WGS sequence"/>
</dbReference>
<dbReference type="PANTHER" id="PTHR33121">
    <property type="entry name" value="CYCLIC DI-GMP PHOSPHODIESTERASE PDEF"/>
    <property type="match status" value="1"/>
</dbReference>
<dbReference type="Pfam" id="PF00072">
    <property type="entry name" value="Response_reg"/>
    <property type="match status" value="1"/>
</dbReference>
<evidence type="ECO:0000259" key="3">
    <source>
        <dbReference type="PROSITE" id="PS50883"/>
    </source>
</evidence>
<dbReference type="InterPro" id="IPR001633">
    <property type="entry name" value="EAL_dom"/>
</dbReference>
<dbReference type="SUPFAM" id="SSF141868">
    <property type="entry name" value="EAL domain-like"/>
    <property type="match status" value="1"/>
</dbReference>
<dbReference type="NCBIfam" id="TIGR00254">
    <property type="entry name" value="GGDEF"/>
    <property type="match status" value="1"/>
</dbReference>
<gene>
    <name evidence="5" type="ORF">CFH83_07595</name>
</gene>
<sequence>MNTIKTHEAKGHTKLLTVLYVEDEYEIREKMVKILEMLYASVFVAKDGEEGLNIYHNNRTRIDLIIADITMPHMDGLEMIEEIRRDDPEIQAIIITAHNEPEYFVKAINTGIDNFIVKPVEMQQLMNVLSKSAKNVKIKKEHQNYANNLEMMLAEKKEQLEQSYMYDSLTGCFKKEKLDQIVQQQPDHALILCNIDNFDSINSTYGYEIGDRILFMFAEYLQQHIDSSNTLYRVASDEFVIFCDTSCNDDPICPVESLYQGIQSYIFKIEDILISLTCTIGIASSPNALVKAHAAMKEARQIGKNRYHVFKDDSDFIARQKNNIEWMRKIRLALDEDRIVPYYQPIVDNATQKILKYEALARIIEDGKPISPEHFIEPAKLVGLLPSITHVMMEKSYQMFADKSESFSINITEEDLQNGNLLSFMTRLSEKYAIEPNRVTLEILENISANGTNESIKQLQKFSQMGYLIAIDDFGSDKSNFYRIHSMHVDIIKIDSAYIKDIDCNKTSEMIVKTIISLAQAMGIPTVAEFVYSKAIYEKVKSMGIDYSQGYYFGEPIPLGHKEIDFTKWRTG</sequence>
<dbReference type="SMART" id="SM00052">
    <property type="entry name" value="EAL"/>
    <property type="match status" value="1"/>
</dbReference>
<evidence type="ECO:0000259" key="4">
    <source>
        <dbReference type="PROSITE" id="PS50887"/>
    </source>
</evidence>
<dbReference type="CDD" id="cd17536">
    <property type="entry name" value="REC_YesN-like"/>
    <property type="match status" value="1"/>
</dbReference>
<dbReference type="InterPro" id="IPR035919">
    <property type="entry name" value="EAL_sf"/>
</dbReference>
<dbReference type="SMART" id="SM00448">
    <property type="entry name" value="REC"/>
    <property type="match status" value="1"/>
</dbReference>
<dbReference type="SUPFAM" id="SSF55073">
    <property type="entry name" value="Nucleotide cyclase"/>
    <property type="match status" value="1"/>
</dbReference>
<dbReference type="InterPro" id="IPR001789">
    <property type="entry name" value="Sig_transdc_resp-reg_receiver"/>
</dbReference>
<dbReference type="GO" id="GO:0000160">
    <property type="term" value="P:phosphorelay signal transduction system"/>
    <property type="evidence" value="ECO:0007669"/>
    <property type="project" value="InterPro"/>
</dbReference>
<dbReference type="PROSITE" id="PS50883">
    <property type="entry name" value="EAL"/>
    <property type="match status" value="1"/>
</dbReference>
<evidence type="ECO:0000256" key="1">
    <source>
        <dbReference type="PROSITE-ProRule" id="PRU00169"/>
    </source>
</evidence>
<evidence type="ECO:0000259" key="2">
    <source>
        <dbReference type="PROSITE" id="PS50110"/>
    </source>
</evidence>
<dbReference type="CDD" id="cd01948">
    <property type="entry name" value="EAL"/>
    <property type="match status" value="1"/>
</dbReference>
<dbReference type="SUPFAM" id="SSF52172">
    <property type="entry name" value="CheY-like"/>
    <property type="match status" value="1"/>
</dbReference>
<feature type="domain" description="GGDEF" evidence="4">
    <location>
        <begin position="186"/>
        <end position="312"/>
    </location>
</feature>
<keyword evidence="1" id="KW-0597">Phosphoprotein</keyword>
<protein>
    <recommendedName>
        <fullName evidence="7">Response regulator receiver modulated diguanylate cyclase/phosphodiesterase</fullName>
    </recommendedName>
</protein>
<dbReference type="InterPro" id="IPR011006">
    <property type="entry name" value="CheY-like_superfamily"/>
</dbReference>
<dbReference type="Gene3D" id="3.40.50.2300">
    <property type="match status" value="1"/>
</dbReference>
<evidence type="ECO:0000313" key="5">
    <source>
        <dbReference type="EMBL" id="DAB38113.1"/>
    </source>
</evidence>
<feature type="domain" description="EAL" evidence="3">
    <location>
        <begin position="323"/>
        <end position="570"/>
    </location>
</feature>
<evidence type="ECO:0008006" key="7">
    <source>
        <dbReference type="Google" id="ProtNLM"/>
    </source>
</evidence>
<dbReference type="PROSITE" id="PS50110">
    <property type="entry name" value="RESPONSE_REGULATORY"/>
    <property type="match status" value="1"/>
</dbReference>
<dbReference type="Pfam" id="PF00563">
    <property type="entry name" value="EAL"/>
    <property type="match status" value="1"/>
</dbReference>
<feature type="domain" description="Response regulatory" evidence="2">
    <location>
        <begin position="17"/>
        <end position="133"/>
    </location>
</feature>
<dbReference type="PANTHER" id="PTHR33121:SF71">
    <property type="entry name" value="OXYGEN SENSOR PROTEIN DOSP"/>
    <property type="match status" value="1"/>
</dbReference>
<dbReference type="GO" id="GO:0071111">
    <property type="term" value="F:cyclic-guanylate-specific phosphodiesterase activity"/>
    <property type="evidence" value="ECO:0007669"/>
    <property type="project" value="InterPro"/>
</dbReference>
<dbReference type="InterPro" id="IPR050706">
    <property type="entry name" value="Cyclic-di-GMP_PDE-like"/>
</dbReference>
<comment type="caution">
    <text evidence="5">The sequence shown here is derived from an EMBL/GenBank/DDBJ whole genome shotgun (WGS) entry which is preliminary data.</text>
</comment>
<organism evidence="5 6">
    <name type="scientific">Sulfuricurvum kujiense</name>
    <dbReference type="NCBI Taxonomy" id="148813"/>
    <lineage>
        <taxon>Bacteria</taxon>
        <taxon>Pseudomonadati</taxon>
        <taxon>Campylobacterota</taxon>
        <taxon>Epsilonproteobacteria</taxon>
        <taxon>Campylobacterales</taxon>
        <taxon>Sulfurimonadaceae</taxon>
        <taxon>Sulfuricurvum</taxon>
    </lineage>
</organism>
<dbReference type="Gene3D" id="3.30.70.270">
    <property type="match status" value="1"/>
</dbReference>
<accession>A0A2D3WNE3</accession>
<dbReference type="CDD" id="cd01949">
    <property type="entry name" value="GGDEF"/>
    <property type="match status" value="1"/>
</dbReference>
<reference evidence="5 6" key="1">
    <citation type="journal article" date="2017" name="Front. Microbiol.">
        <title>Comparative Genomic Analysis of the Class Epsilonproteobacteria and Proposed Reclassification to Epsilonbacteraeota (phyl. nov.).</title>
        <authorList>
            <person name="Waite D.W."/>
            <person name="Vanwonterghem I."/>
            <person name="Rinke C."/>
            <person name="Parks D.H."/>
            <person name="Zhang Y."/>
            <person name="Takai K."/>
            <person name="Sievert S.M."/>
            <person name="Simon J."/>
            <person name="Campbell B.J."/>
            <person name="Hanson T.E."/>
            <person name="Woyke T."/>
            <person name="Klotz M.G."/>
            <person name="Hugenholtz P."/>
        </authorList>
    </citation>
    <scope>NUCLEOTIDE SEQUENCE [LARGE SCALE GENOMIC DNA]</scope>
    <source>
        <strain evidence="5">UBA12443</strain>
    </source>
</reference>